<reference evidence="2 3" key="1">
    <citation type="submission" date="2017-07" db="EMBL/GenBank/DDBJ databases">
        <title>The complete genome sequence of Bacillus mesonae strain H20-5, an efficient strain improving plant abiotic stress resistance.</title>
        <authorList>
            <person name="Kim S.Y."/>
            <person name="Song H."/>
            <person name="Sang M.K."/>
            <person name="Weon H.-Y."/>
            <person name="Song J."/>
        </authorList>
    </citation>
    <scope>NUCLEOTIDE SEQUENCE [LARGE SCALE GENOMIC DNA]</scope>
    <source>
        <strain evidence="2 3">H20-5</strain>
    </source>
</reference>
<dbReference type="RefSeq" id="WP_127484450.1">
    <property type="nucleotide sequence ID" value="NZ_CP022572.1"/>
</dbReference>
<dbReference type="InterPro" id="IPR037523">
    <property type="entry name" value="VOC_core"/>
</dbReference>
<name>A0A3Q9QVR0_9BACI</name>
<keyword evidence="2" id="KW-0560">Oxidoreductase</keyword>
<evidence type="ECO:0000313" key="3">
    <source>
        <dbReference type="Proteomes" id="UP000282892"/>
    </source>
</evidence>
<dbReference type="STRING" id="1193713.GCA_001636315_02731"/>
<dbReference type="Pfam" id="PF00903">
    <property type="entry name" value="Glyoxalase"/>
    <property type="match status" value="1"/>
</dbReference>
<dbReference type="KEGG" id="nmk:CHR53_00905"/>
<keyword evidence="3" id="KW-1185">Reference proteome</keyword>
<dbReference type="GO" id="GO:0051213">
    <property type="term" value="F:dioxygenase activity"/>
    <property type="evidence" value="ECO:0007669"/>
    <property type="project" value="UniProtKB-KW"/>
</dbReference>
<dbReference type="CDD" id="cd06587">
    <property type="entry name" value="VOC"/>
    <property type="match status" value="1"/>
</dbReference>
<dbReference type="OrthoDB" id="9814858at2"/>
<dbReference type="Gene3D" id="3.10.180.10">
    <property type="entry name" value="2,3-Dihydroxybiphenyl 1,2-Dioxygenase, domain 1"/>
    <property type="match status" value="1"/>
</dbReference>
<dbReference type="InterPro" id="IPR004360">
    <property type="entry name" value="Glyas_Fos-R_dOase_dom"/>
</dbReference>
<gene>
    <name evidence="2" type="ORF">CHR53_00905</name>
</gene>
<dbReference type="AlphaFoldDB" id="A0A3Q9QVR0"/>
<organism evidence="2 3">
    <name type="scientific">Neobacillus mesonae</name>
    <dbReference type="NCBI Taxonomy" id="1193713"/>
    <lineage>
        <taxon>Bacteria</taxon>
        <taxon>Bacillati</taxon>
        <taxon>Bacillota</taxon>
        <taxon>Bacilli</taxon>
        <taxon>Bacillales</taxon>
        <taxon>Bacillaceae</taxon>
        <taxon>Neobacillus</taxon>
    </lineage>
</organism>
<dbReference type="PROSITE" id="PS51819">
    <property type="entry name" value="VOC"/>
    <property type="match status" value="1"/>
</dbReference>
<evidence type="ECO:0000259" key="1">
    <source>
        <dbReference type="PROSITE" id="PS51819"/>
    </source>
</evidence>
<sequence>MRFHHYGLEVSNMEESIRFYKKYLGFKEESRMFFGDEEIGFLRMGDFRLELFTGIDQTAHICFEVNHLEVVMKRFCDWRKIEGPYELQNGWQSVFYEGPDGEIIEFLQL</sequence>
<keyword evidence="2" id="KW-0223">Dioxygenase</keyword>
<feature type="domain" description="VOC" evidence="1">
    <location>
        <begin position="2"/>
        <end position="109"/>
    </location>
</feature>
<protein>
    <submittedName>
        <fullName evidence="2">Glyoxalase/bleomycin resistance/dioxygenase family protein</fullName>
    </submittedName>
</protein>
<proteinExistence type="predicted"/>
<dbReference type="InterPro" id="IPR029068">
    <property type="entry name" value="Glyas_Bleomycin-R_OHBP_Dase"/>
</dbReference>
<accession>A0A3Q9QVR0</accession>
<dbReference type="EMBL" id="CP022572">
    <property type="protein sequence ID" value="AZU59954.1"/>
    <property type="molecule type" value="Genomic_DNA"/>
</dbReference>
<dbReference type="SUPFAM" id="SSF54593">
    <property type="entry name" value="Glyoxalase/Bleomycin resistance protein/Dihydroxybiphenyl dioxygenase"/>
    <property type="match status" value="1"/>
</dbReference>
<evidence type="ECO:0000313" key="2">
    <source>
        <dbReference type="EMBL" id="AZU59954.1"/>
    </source>
</evidence>
<dbReference type="Proteomes" id="UP000282892">
    <property type="component" value="Chromosome"/>
</dbReference>